<feature type="region of interest" description="Disordered" evidence="3">
    <location>
        <begin position="1"/>
        <end position="45"/>
    </location>
</feature>
<feature type="transmembrane region" description="Helical" evidence="4">
    <location>
        <begin position="58"/>
        <end position="79"/>
    </location>
</feature>
<dbReference type="EMBL" id="JAPZPY010000003">
    <property type="protein sequence ID" value="MCZ8379463.1"/>
    <property type="molecule type" value="Genomic_DNA"/>
</dbReference>
<sequence length="212" mass="22887">MTTQHLESSRTIAIANKPDDLDEAALDGEHTPEDESPTTPSEAGARRWYQPQWTAAKLTFVAGLCVVIALAGTTGWLAYRSHQADEAAKNQGKFVQVASQGALNLTTIDWEHADADVTRILDSASGSFYDDFAQRSQPFIEVVKQAKSKSVGSITQAGLESGSDDQAQVLVAVNVTTTVSGTPAPTPRSWRMRISVHKQGDEMKVSNVEFVP</sequence>
<evidence type="ECO:0008006" key="7">
    <source>
        <dbReference type="Google" id="ProtNLM"/>
    </source>
</evidence>
<evidence type="ECO:0000256" key="2">
    <source>
        <dbReference type="ARBA" id="ARBA00023136"/>
    </source>
</evidence>
<dbReference type="PANTHER" id="PTHR37042:SF4">
    <property type="entry name" value="OUTER MEMBRANE PROTEIN RV1973"/>
    <property type="match status" value="1"/>
</dbReference>
<name>A0ABT4PSD0_9MYCO</name>
<evidence type="ECO:0000313" key="5">
    <source>
        <dbReference type="EMBL" id="MCZ8379463.1"/>
    </source>
</evidence>
<keyword evidence="6" id="KW-1185">Reference proteome</keyword>
<comment type="caution">
    <text evidence="5">The sequence shown here is derived from an EMBL/GenBank/DDBJ whole genome shotgun (WGS) entry which is preliminary data.</text>
</comment>
<protein>
    <recommendedName>
        <fullName evidence="7">Mce associated membrane protein</fullName>
    </recommendedName>
</protein>
<reference evidence="5" key="1">
    <citation type="submission" date="2022-12" db="EMBL/GenBank/DDBJ databases">
        <authorList>
            <person name="Deng Y."/>
            <person name="Zhang Y.-Q."/>
        </authorList>
    </citation>
    <scope>NUCLEOTIDE SEQUENCE</scope>
    <source>
        <strain evidence="5">CPCC 205372</strain>
    </source>
</reference>
<keyword evidence="2 4" id="KW-0472">Membrane</keyword>
<evidence type="ECO:0000256" key="3">
    <source>
        <dbReference type="SAM" id="MobiDB-lite"/>
    </source>
</evidence>
<dbReference type="Proteomes" id="UP001142153">
    <property type="component" value="Unassembled WGS sequence"/>
</dbReference>
<proteinExistence type="predicted"/>
<keyword evidence="4" id="KW-0812">Transmembrane</keyword>
<accession>A0ABT4PSD0</accession>
<evidence type="ECO:0000256" key="4">
    <source>
        <dbReference type="SAM" id="Phobius"/>
    </source>
</evidence>
<keyword evidence="4" id="KW-1133">Transmembrane helix</keyword>
<dbReference type="PANTHER" id="PTHR37042">
    <property type="entry name" value="OUTER MEMBRANE PROTEIN RV1973"/>
    <property type="match status" value="1"/>
</dbReference>
<organism evidence="5 6">
    <name type="scientific">Mycobacterium hippophais</name>
    <dbReference type="NCBI Taxonomy" id="3016340"/>
    <lineage>
        <taxon>Bacteria</taxon>
        <taxon>Bacillati</taxon>
        <taxon>Actinomycetota</taxon>
        <taxon>Actinomycetes</taxon>
        <taxon>Mycobacteriales</taxon>
        <taxon>Mycobacteriaceae</taxon>
        <taxon>Mycobacterium</taxon>
    </lineage>
</organism>
<comment type="subcellular location">
    <subcellularLocation>
        <location evidence="1">Membrane</location>
    </subcellularLocation>
</comment>
<dbReference type="RefSeq" id="WP_269894140.1">
    <property type="nucleotide sequence ID" value="NZ_JAPZPY010000003.1"/>
</dbReference>
<feature type="compositionally biased region" description="Polar residues" evidence="3">
    <location>
        <begin position="1"/>
        <end position="11"/>
    </location>
</feature>
<evidence type="ECO:0000313" key="6">
    <source>
        <dbReference type="Proteomes" id="UP001142153"/>
    </source>
</evidence>
<gene>
    <name evidence="5" type="ORF">O6P37_11360</name>
</gene>
<evidence type="ECO:0000256" key="1">
    <source>
        <dbReference type="ARBA" id="ARBA00004370"/>
    </source>
</evidence>